<dbReference type="Pfam" id="PF24802">
    <property type="entry name" value="DUF7703"/>
    <property type="match status" value="1"/>
</dbReference>
<keyword evidence="1" id="KW-0472">Membrane</keyword>
<reference evidence="3 4" key="1">
    <citation type="journal article" date="2024" name="Microbiol. Resour. Announc.">
        <title>Genome annotations for the ascomycete fungi Trichoderma harzianum, Trichoderma aggressivum, and Purpureocillium lilacinum.</title>
        <authorList>
            <person name="Beijen E.P.W."/>
            <person name="Ohm R.A."/>
        </authorList>
    </citation>
    <scope>NUCLEOTIDE SEQUENCE [LARGE SCALE GENOMIC DNA]</scope>
    <source>
        <strain evidence="3 4">CBS 150709</strain>
    </source>
</reference>
<dbReference type="InterPro" id="IPR056120">
    <property type="entry name" value="DUF7703"/>
</dbReference>
<feature type="transmembrane region" description="Helical" evidence="1">
    <location>
        <begin position="227"/>
        <end position="246"/>
    </location>
</feature>
<name>A0ABR0BNT4_PURLI</name>
<organism evidence="3 4">
    <name type="scientific">Purpureocillium lilacinum</name>
    <name type="common">Paecilomyces lilacinus</name>
    <dbReference type="NCBI Taxonomy" id="33203"/>
    <lineage>
        <taxon>Eukaryota</taxon>
        <taxon>Fungi</taxon>
        <taxon>Dikarya</taxon>
        <taxon>Ascomycota</taxon>
        <taxon>Pezizomycotina</taxon>
        <taxon>Sordariomycetes</taxon>
        <taxon>Hypocreomycetidae</taxon>
        <taxon>Hypocreales</taxon>
        <taxon>Ophiocordycipitaceae</taxon>
        <taxon>Purpureocillium</taxon>
    </lineage>
</organism>
<evidence type="ECO:0000313" key="4">
    <source>
        <dbReference type="Proteomes" id="UP001287286"/>
    </source>
</evidence>
<evidence type="ECO:0000313" key="3">
    <source>
        <dbReference type="EMBL" id="KAK4084856.1"/>
    </source>
</evidence>
<feature type="transmembrane region" description="Helical" evidence="1">
    <location>
        <begin position="267"/>
        <end position="287"/>
    </location>
</feature>
<protein>
    <recommendedName>
        <fullName evidence="2">DUF7703 domain-containing protein</fullName>
    </recommendedName>
</protein>
<evidence type="ECO:0000259" key="2">
    <source>
        <dbReference type="Pfam" id="PF24802"/>
    </source>
</evidence>
<proteinExistence type="predicted"/>
<feature type="transmembrane region" description="Helical" evidence="1">
    <location>
        <begin position="181"/>
        <end position="207"/>
    </location>
</feature>
<dbReference type="EMBL" id="JAWRVI010000049">
    <property type="protein sequence ID" value="KAK4084856.1"/>
    <property type="molecule type" value="Genomic_DNA"/>
</dbReference>
<gene>
    <name evidence="3" type="ORF">Purlil1_10076</name>
</gene>
<dbReference type="PANTHER" id="PTHR37013">
    <property type="entry name" value="INTEGRAL MEMBRANE PROTEIN (AFU_ORTHOLOGUE AFUA_1G05950)-RELATED"/>
    <property type="match status" value="1"/>
</dbReference>
<feature type="transmembrane region" description="Helical" evidence="1">
    <location>
        <begin position="149"/>
        <end position="169"/>
    </location>
</feature>
<keyword evidence="1" id="KW-0812">Transmembrane</keyword>
<evidence type="ECO:0000256" key="1">
    <source>
        <dbReference type="SAM" id="Phobius"/>
    </source>
</evidence>
<keyword evidence="1" id="KW-1133">Transmembrane helix</keyword>
<feature type="transmembrane region" description="Helical" evidence="1">
    <location>
        <begin position="116"/>
        <end position="137"/>
    </location>
</feature>
<dbReference type="Proteomes" id="UP001287286">
    <property type="component" value="Unassembled WGS sequence"/>
</dbReference>
<feature type="domain" description="DUF7703" evidence="2">
    <location>
        <begin position="85"/>
        <end position="321"/>
    </location>
</feature>
<keyword evidence="4" id="KW-1185">Reference proteome</keyword>
<dbReference type="PANTHER" id="PTHR37013:SF6">
    <property type="entry name" value="INTEGRAL MEMBRANE PROTEIN"/>
    <property type="match status" value="1"/>
</dbReference>
<sequence>MKTAGGGSVVAPPPHGERPRVCVCVADSAGTTGDWTEGRMGRGCWGSHRIDDAYANGNRNGPPAAADMGYSGNPTSGSSDGTAISAAIVSFLALSLYNVIELDVIIFSSFKRRRGLYFWSFLAATNGIAPHSIGFLLKNVLNSHTYGLYITLVAIGWVPMVTGQSLVLYSRLHLIFWNTFWLRMVLAMIIFNAIVLHVPIIILMYGANSSPDNSWVHPYDVYEKVQVTMFFLQELIISGIYIKTCFSFFDTEDSMYGDAVRKMRRHLLLVNIFVILLDIPILCLEYTDTYDLQTAYKAFVYSVKLKMEFRILNRLVEMTRARDDVDPFQNSSSMRIHDAVAPAPQNSAK</sequence>
<comment type="caution">
    <text evidence="3">The sequence shown here is derived from an EMBL/GenBank/DDBJ whole genome shotgun (WGS) entry which is preliminary data.</text>
</comment>
<accession>A0ABR0BNT4</accession>
<feature type="transmembrane region" description="Helical" evidence="1">
    <location>
        <begin position="83"/>
        <end position="104"/>
    </location>
</feature>